<dbReference type="EMBL" id="MN901521">
    <property type="protein sequence ID" value="QIR31228.1"/>
    <property type="molecule type" value="Genomic_DNA"/>
</dbReference>
<protein>
    <submittedName>
        <fullName evidence="2">PD-(D/E)XK nuclease family protein</fullName>
    </submittedName>
</protein>
<dbReference type="Proteomes" id="UP000501054">
    <property type="component" value="Segment"/>
</dbReference>
<evidence type="ECO:0000313" key="2">
    <source>
        <dbReference type="EMBL" id="QIR31228.1"/>
    </source>
</evidence>
<gene>
    <name evidence="2" type="ORF">HrrSp1_320</name>
</gene>
<evidence type="ECO:0000259" key="1">
    <source>
        <dbReference type="Pfam" id="PF12705"/>
    </source>
</evidence>
<organism evidence="2 3">
    <name type="scientific">Halorubrum virus Serpecor1</name>
    <dbReference type="NCBI Taxonomy" id="2721757"/>
    <lineage>
        <taxon>Viruses</taxon>
        <taxon>Duplodnaviria</taxon>
        <taxon>Heunggongvirae</taxon>
        <taxon>Uroviricota</taxon>
        <taxon>Caudoviricetes</taxon>
        <taxon>Thumleimavirales</taxon>
        <taxon>Hafunaviridae</taxon>
        <taxon>Haloferacalesvirus</taxon>
        <taxon>Haloferacalesvirus serpentinense</taxon>
        <taxon>Haloferacalesvirus Serpecor1</taxon>
    </lineage>
</organism>
<sequence length="338" mass="39097">MSKALTDDGREIDLTVPDENAENGLEHISKSRVKTYLQCPRKFLYSYWMDNRTPGSYHTEKGSQIHRAYETFHLNLIEYVEEHGERPETYAELMGPWEDWAQWLHPHIANFWKFEDKRWELACDYAAAKFRALDDPRDGKTVMEYALDAWLPLGVEVEGRLEGDDIPIGKLPWMGYADALLHAATVPGIEANEGVVIVDYKTGKVQDPKYRHKGIYLEGEFYGWLFENDLDYEIAGVAGYYPQEDELVVSPYPDEDRRHIIRKAVLGMQMEPTEENYDLNTGPLCHYGHGKCFFYDECASTWGKKGGEGYHGFAEPDGSTKPKDEITNHKRTKNWYPY</sequence>
<feature type="domain" description="PD-(D/E)XK endonuclease-like" evidence="1">
    <location>
        <begin position="27"/>
        <end position="287"/>
    </location>
</feature>
<name>A0A6G9RXZ4_9CAUD</name>
<evidence type="ECO:0000313" key="3">
    <source>
        <dbReference type="Proteomes" id="UP000501054"/>
    </source>
</evidence>
<keyword evidence="3" id="KW-1185">Reference proteome</keyword>
<dbReference type="Pfam" id="PF12705">
    <property type="entry name" value="PDDEXK_1"/>
    <property type="match status" value="1"/>
</dbReference>
<dbReference type="InterPro" id="IPR038726">
    <property type="entry name" value="PDDEXK_AddAB-type"/>
</dbReference>
<reference evidence="2 3" key="1">
    <citation type="journal article" date="2020" name="Genes (Basel)">
        <title>Comparative Genomics of Two New HF1-like Haloviruses.</title>
        <authorList>
            <person name="Dyall-Smith M."/>
            <person name="Tang S.L."/>
            <person name="Russ B."/>
            <person name="Chiang P.W."/>
            <person name="Pfeiffer F."/>
        </authorList>
    </citation>
    <scope>NUCLEOTIDE SEQUENCE [LARGE SCALE GENOMIC DNA]</scope>
</reference>
<accession>A0A6G9RXZ4</accession>
<proteinExistence type="predicted"/>